<name>A0A9P7YXL5_9HELO</name>
<feature type="region of interest" description="Disordered" evidence="7">
    <location>
        <begin position="110"/>
        <end position="430"/>
    </location>
</feature>
<dbReference type="PANTHER" id="PTHR16684">
    <property type="entry name" value="CENTROMERE PROTEIN C"/>
    <property type="match status" value="1"/>
</dbReference>
<dbReference type="GO" id="GO:0019237">
    <property type="term" value="F:centromeric DNA binding"/>
    <property type="evidence" value="ECO:0007669"/>
    <property type="project" value="InterPro"/>
</dbReference>
<feature type="compositionally biased region" description="Acidic residues" evidence="7">
    <location>
        <begin position="292"/>
        <end position="307"/>
    </location>
</feature>
<dbReference type="Gene3D" id="2.60.120.10">
    <property type="entry name" value="Jelly Rolls"/>
    <property type="match status" value="1"/>
</dbReference>
<evidence type="ECO:0000256" key="2">
    <source>
        <dbReference type="ARBA" id="ARBA00010291"/>
    </source>
</evidence>
<dbReference type="CDD" id="cd06993">
    <property type="entry name" value="cupin_CENP-C_C"/>
    <property type="match status" value="1"/>
</dbReference>
<evidence type="ECO:0000256" key="6">
    <source>
        <dbReference type="ARBA" id="ARBA00075033"/>
    </source>
</evidence>
<accession>A0A9P7YXL5</accession>
<dbReference type="Pfam" id="PF11699">
    <property type="entry name" value="CENP-C_C"/>
    <property type="match status" value="1"/>
</dbReference>
<evidence type="ECO:0000313" key="11">
    <source>
        <dbReference type="Proteomes" id="UP000887226"/>
    </source>
</evidence>
<comment type="subcellular location">
    <subcellularLocation>
        <location evidence="1">Nucleus</location>
    </subcellularLocation>
</comment>
<dbReference type="GO" id="GO:0005634">
    <property type="term" value="C:nucleus"/>
    <property type="evidence" value="ECO:0007669"/>
    <property type="project" value="UniProtKB-SubCell"/>
</dbReference>
<dbReference type="InterPro" id="IPR011051">
    <property type="entry name" value="RmlC_Cupin_sf"/>
</dbReference>
<keyword evidence="11" id="KW-1185">Reference proteome</keyword>
<dbReference type="InterPro" id="IPR014710">
    <property type="entry name" value="RmlC-like_jellyroll"/>
</dbReference>
<dbReference type="EMBL" id="MU254272">
    <property type="protein sequence ID" value="KAG9241100.1"/>
    <property type="molecule type" value="Genomic_DNA"/>
</dbReference>
<keyword evidence="3" id="KW-0238">DNA-binding</keyword>
<dbReference type="InterPro" id="IPR025974">
    <property type="entry name" value="Mif2/CENP-C_cupin"/>
</dbReference>
<feature type="region of interest" description="Disordered" evidence="7">
    <location>
        <begin position="25"/>
        <end position="87"/>
    </location>
</feature>
<feature type="compositionally biased region" description="Polar residues" evidence="7">
    <location>
        <begin position="177"/>
        <end position="188"/>
    </location>
</feature>
<dbReference type="SUPFAM" id="SSF51182">
    <property type="entry name" value="RmlC-like cupins"/>
    <property type="match status" value="1"/>
</dbReference>
<evidence type="ECO:0000256" key="4">
    <source>
        <dbReference type="ARBA" id="ARBA00023242"/>
    </source>
</evidence>
<feature type="domain" description="Mif2/CENP-C cupin" evidence="8">
    <location>
        <begin position="559"/>
        <end position="643"/>
    </location>
</feature>
<dbReference type="Pfam" id="PF15624">
    <property type="entry name" value="Mif2_N"/>
    <property type="match status" value="1"/>
</dbReference>
<protein>
    <recommendedName>
        <fullName evidence="6">CENP-C homolog</fullName>
    </recommendedName>
</protein>
<evidence type="ECO:0000256" key="5">
    <source>
        <dbReference type="ARBA" id="ARBA00057947"/>
    </source>
</evidence>
<sequence>MAPELPKSRMPKEKQFLFNLGVKGRKTGLTLPDTGLRDEHGLEPMDDLFSSPEKSTRKPNGMNGINHRANSTLSSDEMEIGESTRSAPTARFQALTRKAGTAPEPTAVLDARASMRMPPPRSKSPIKTYLNSPARRNASLGPRSSPIRAPSAAVRASQESAPAPVRRKLDFGDGSFEGNNTGSANSRRSPQKKINGFAAKSGFAKLSKAPQIAQLSSDEDEDYLEEPAQVSMQNGVEAGEGEDSMQMVGGMDDYGNFEDAAGNASEPGSEASLFMPKSPKSRKRNQRRDFEEKPEEDPEEELVEEPEVMAPKKRFGKRKEVPVVQEVEDQREPKRSRRSFSSLVPEEEDEEPAPQPPKKRGRSSKDTAAMNRNPEAVKPKPARKKQKLAPIAEGESLEVHRGPPLPRNKRGLIILRRETPGDASTMTRSGRTSIKPVAYWKNERIDFVAEEAEDGANGKFILPRFAGVVRADEPEEYRPSKSHHKTSKKSKMKKRASAPEPEDEEDIPEPWELVEGRVVGDVRTWDPEDEGGEPEFVEAEIALSNNAIVTRDVGSGATFRFAKTLTLPFFGSGMVDLPPGGIKKPKNSQTRQLVFFIFYGRVEVSVNDNTFSIGKGGMWQVPRNNYYSISNNTDKPARVFFAQGNELEYADE</sequence>
<feature type="compositionally biased region" description="Acidic residues" evidence="7">
    <location>
        <begin position="500"/>
        <end position="509"/>
    </location>
</feature>
<dbReference type="AlphaFoldDB" id="A0A9P7YXL5"/>
<evidence type="ECO:0000313" key="10">
    <source>
        <dbReference type="EMBL" id="KAG9241100.1"/>
    </source>
</evidence>
<reference evidence="10" key="1">
    <citation type="journal article" date="2021" name="IMA Fungus">
        <title>Genomic characterization of three marine fungi, including Emericellopsis atlantica sp. nov. with signatures of a generalist lifestyle and marine biomass degradation.</title>
        <authorList>
            <person name="Hagestad O.C."/>
            <person name="Hou L."/>
            <person name="Andersen J.H."/>
            <person name="Hansen E.H."/>
            <person name="Altermark B."/>
            <person name="Li C."/>
            <person name="Kuhnert E."/>
            <person name="Cox R.J."/>
            <person name="Crous P.W."/>
            <person name="Spatafora J.W."/>
            <person name="Lail K."/>
            <person name="Amirebrahimi M."/>
            <person name="Lipzen A."/>
            <person name="Pangilinan J."/>
            <person name="Andreopoulos W."/>
            <person name="Hayes R.D."/>
            <person name="Ng V."/>
            <person name="Grigoriev I.V."/>
            <person name="Jackson S.A."/>
            <person name="Sutton T.D.S."/>
            <person name="Dobson A.D.W."/>
            <person name="Rama T."/>
        </authorList>
    </citation>
    <scope>NUCLEOTIDE SEQUENCE</scope>
    <source>
        <strain evidence="10">TRa3180A</strain>
    </source>
</reference>
<evidence type="ECO:0000259" key="9">
    <source>
        <dbReference type="Pfam" id="PF15624"/>
    </source>
</evidence>
<dbReference type="GO" id="GO:0051455">
    <property type="term" value="P:spindle attachment to meiosis I kinetochore"/>
    <property type="evidence" value="ECO:0007669"/>
    <property type="project" value="TreeGrafter"/>
</dbReference>
<evidence type="ECO:0000256" key="7">
    <source>
        <dbReference type="SAM" id="MobiDB-lite"/>
    </source>
</evidence>
<feature type="domain" description="Mif2 N-terminal" evidence="9">
    <location>
        <begin position="18"/>
        <end position="171"/>
    </location>
</feature>
<organism evidence="10 11">
    <name type="scientific">Calycina marina</name>
    <dbReference type="NCBI Taxonomy" id="1763456"/>
    <lineage>
        <taxon>Eukaryota</taxon>
        <taxon>Fungi</taxon>
        <taxon>Dikarya</taxon>
        <taxon>Ascomycota</taxon>
        <taxon>Pezizomycotina</taxon>
        <taxon>Leotiomycetes</taxon>
        <taxon>Helotiales</taxon>
        <taxon>Pezizellaceae</taxon>
        <taxon>Calycina</taxon>
    </lineage>
</organism>
<dbReference type="GO" id="GO:0051315">
    <property type="term" value="P:attachment of mitotic spindle microtubules to kinetochore"/>
    <property type="evidence" value="ECO:0007669"/>
    <property type="project" value="TreeGrafter"/>
</dbReference>
<dbReference type="GO" id="GO:0000776">
    <property type="term" value="C:kinetochore"/>
    <property type="evidence" value="ECO:0007669"/>
    <property type="project" value="InterPro"/>
</dbReference>
<dbReference type="InterPro" id="IPR028386">
    <property type="entry name" value="CENP-C/Mif2/cnp3"/>
</dbReference>
<dbReference type="InterPro" id="IPR028929">
    <property type="entry name" value="Mif2_N"/>
</dbReference>
<proteinExistence type="inferred from homology"/>
<gene>
    <name evidence="10" type="ORF">BJ878DRAFT_545586</name>
</gene>
<dbReference type="OrthoDB" id="1939643at2759"/>
<keyword evidence="4" id="KW-0539">Nucleus</keyword>
<dbReference type="FunFam" id="2.60.120.10:FF:000033">
    <property type="entry name" value="Centromere protein C 1"/>
    <property type="match status" value="1"/>
</dbReference>
<feature type="compositionally biased region" description="Basic residues" evidence="7">
    <location>
        <begin position="480"/>
        <end position="496"/>
    </location>
</feature>
<dbReference type="Proteomes" id="UP000887226">
    <property type="component" value="Unassembled WGS sequence"/>
</dbReference>
<comment type="caution">
    <text evidence="10">The sequence shown here is derived from an EMBL/GenBank/DDBJ whole genome shotgun (WGS) entry which is preliminary data.</text>
</comment>
<comment type="similarity">
    <text evidence="2">Belongs to the CENP-C/MIF2 family.</text>
</comment>
<feature type="region of interest" description="Disordered" evidence="7">
    <location>
        <begin position="473"/>
        <end position="509"/>
    </location>
</feature>
<comment type="function">
    <text evidence="5">Component of the kinetochore, a multiprotein complex that assembles on centromeric DNA and attaches chromosomes to spindle microtubules, mediating chromosome segregation and sister chromatid segregation during meiosis and mitosis. Component of the inner kinetochore constitutive centromere-associated network (CCAN), which serves as a structural platform for outer kinetochore assembly.</text>
</comment>
<dbReference type="GO" id="GO:0051382">
    <property type="term" value="P:kinetochore assembly"/>
    <property type="evidence" value="ECO:0007669"/>
    <property type="project" value="InterPro"/>
</dbReference>
<evidence type="ECO:0000259" key="8">
    <source>
        <dbReference type="Pfam" id="PF11699"/>
    </source>
</evidence>
<evidence type="ECO:0000256" key="1">
    <source>
        <dbReference type="ARBA" id="ARBA00004123"/>
    </source>
</evidence>
<dbReference type="PANTHER" id="PTHR16684:SF11">
    <property type="entry name" value="CENTROMERE PROTEIN C"/>
    <property type="match status" value="1"/>
</dbReference>
<evidence type="ECO:0000256" key="3">
    <source>
        <dbReference type="ARBA" id="ARBA00023125"/>
    </source>
</evidence>